<dbReference type="eggNOG" id="ENOG502ZF98">
    <property type="taxonomic scope" value="Bacteria"/>
</dbReference>
<evidence type="ECO:0000313" key="3">
    <source>
        <dbReference type="Proteomes" id="UP000002382"/>
    </source>
</evidence>
<dbReference type="KEGG" id="kol:Kole_1865"/>
<dbReference type="STRING" id="521045.Kole_1865"/>
<keyword evidence="1" id="KW-1133">Transmembrane helix</keyword>
<keyword evidence="1" id="KW-0472">Membrane</keyword>
<dbReference type="HOGENOM" id="CLU_1978606_0_0_0"/>
<evidence type="ECO:0000313" key="2">
    <source>
        <dbReference type="EMBL" id="ACR80546.1"/>
    </source>
</evidence>
<protein>
    <submittedName>
        <fullName evidence="2">Uncharacterized protein</fullName>
    </submittedName>
</protein>
<gene>
    <name evidence="2" type="ordered locus">Kole_1865</name>
</gene>
<reference evidence="2" key="2">
    <citation type="journal article" date="2011" name="J. Bacteriol.">
        <title>Genome Sequence of Kosmotoga olearia Strain TBF 19.5.1, a Thermophilic Bacterium with a Wide Growth Temperature Range, Isolated from the Troll B Oil Platform in the North Sea.</title>
        <authorList>
            <person name="Swithers K.S."/>
            <person name="Dipippo J.L."/>
            <person name="Bruce D.C."/>
            <person name="Detter C."/>
            <person name="Tapia R."/>
            <person name="Han S."/>
            <person name="Goodwin L.A."/>
            <person name="Han J."/>
            <person name="Woyke T."/>
            <person name="Pitluck S."/>
            <person name="Pennacchio L."/>
            <person name="Nolan M."/>
            <person name="Mikhailova N."/>
            <person name="Land M.L."/>
            <person name="Nesbo C.L."/>
            <person name="Gogarten J.P."/>
            <person name="Noll K.M."/>
        </authorList>
    </citation>
    <scope>NUCLEOTIDE SEQUENCE [LARGE SCALE GENOMIC DNA]</scope>
    <source>
        <strain evidence="2">TBF 19.5.1</strain>
    </source>
</reference>
<dbReference type="EMBL" id="CP001634">
    <property type="protein sequence ID" value="ACR80546.1"/>
    <property type="molecule type" value="Genomic_DNA"/>
</dbReference>
<name>C5CGG5_KOSOT</name>
<keyword evidence="3" id="KW-1185">Reference proteome</keyword>
<accession>C5CGG5</accession>
<feature type="transmembrane region" description="Helical" evidence="1">
    <location>
        <begin position="6"/>
        <end position="28"/>
    </location>
</feature>
<dbReference type="Proteomes" id="UP000002382">
    <property type="component" value="Chromosome"/>
</dbReference>
<sequence length="126" mass="14216">MNLTETVLYILLISLGMFLISFPIINFFGSYNIKLSKIQFDIFLEDVKQEAIQSSKRRKIFYNHTTGIFIVSTGGKFEDFPGTASQDCIFGFEDDGSFFIEKGSTTFSFEDGSSLVIMPVTGRVVY</sequence>
<dbReference type="OrthoDB" id="47501at2"/>
<dbReference type="AlphaFoldDB" id="C5CGG5"/>
<proteinExistence type="predicted"/>
<organism evidence="2 3">
    <name type="scientific">Kosmotoga olearia (strain ATCC BAA-1733 / DSM 21960 / TBF 19.5.1)</name>
    <dbReference type="NCBI Taxonomy" id="521045"/>
    <lineage>
        <taxon>Bacteria</taxon>
        <taxon>Thermotogati</taxon>
        <taxon>Thermotogota</taxon>
        <taxon>Thermotogae</taxon>
        <taxon>Kosmotogales</taxon>
        <taxon>Kosmotogaceae</taxon>
        <taxon>Kosmotoga</taxon>
    </lineage>
</organism>
<dbReference type="RefSeq" id="WP_015869189.1">
    <property type="nucleotide sequence ID" value="NC_012785.1"/>
</dbReference>
<keyword evidence="1" id="KW-0812">Transmembrane</keyword>
<evidence type="ECO:0000256" key="1">
    <source>
        <dbReference type="SAM" id="Phobius"/>
    </source>
</evidence>
<reference evidence="2" key="1">
    <citation type="submission" date="2009-06" db="EMBL/GenBank/DDBJ databases">
        <title>Complete sequence of Thermotogales bacterium TBF 19.5.1.</title>
        <authorList>
            <consortium name="US DOE Joint Genome Institute"/>
            <person name="Lucas S."/>
            <person name="Copeland A."/>
            <person name="Lapidus A."/>
            <person name="Glavina del Rio T."/>
            <person name="Tice H."/>
            <person name="Bruce D."/>
            <person name="Goodwin L."/>
            <person name="Pitluck S."/>
            <person name="Chertkov O."/>
            <person name="Brettin T."/>
            <person name="Detter J.C."/>
            <person name="Han C."/>
            <person name="Schmutz J."/>
            <person name="Larimer F."/>
            <person name="Land M."/>
            <person name="Hauser L."/>
            <person name="Kyrpides N."/>
            <person name="Ovchinnikova G."/>
            <person name="Noll K."/>
        </authorList>
    </citation>
    <scope>NUCLEOTIDE SEQUENCE [LARGE SCALE GENOMIC DNA]</scope>
    <source>
        <strain evidence="2">TBF 19.5.1</strain>
    </source>
</reference>